<dbReference type="InterPro" id="IPR039537">
    <property type="entry name" value="Retrotran_Ty1/copia-like"/>
</dbReference>
<organism evidence="3 4">
    <name type="scientific">Cannabis sativa</name>
    <name type="common">Hemp</name>
    <name type="synonym">Marijuana</name>
    <dbReference type="NCBI Taxonomy" id="3483"/>
    <lineage>
        <taxon>Eukaryota</taxon>
        <taxon>Viridiplantae</taxon>
        <taxon>Streptophyta</taxon>
        <taxon>Embryophyta</taxon>
        <taxon>Tracheophyta</taxon>
        <taxon>Spermatophyta</taxon>
        <taxon>Magnoliopsida</taxon>
        <taxon>eudicotyledons</taxon>
        <taxon>Gunneridae</taxon>
        <taxon>Pentapetalae</taxon>
        <taxon>rosids</taxon>
        <taxon>fabids</taxon>
        <taxon>Rosales</taxon>
        <taxon>Cannabaceae</taxon>
        <taxon>Cannabis</taxon>
    </lineage>
</organism>
<dbReference type="Gene3D" id="3.30.420.10">
    <property type="entry name" value="Ribonuclease H-like superfamily/Ribonuclease H"/>
    <property type="match status" value="1"/>
</dbReference>
<evidence type="ECO:0000313" key="3">
    <source>
        <dbReference type="EnsemblPlants" id="cds.evm.model.01.603"/>
    </source>
</evidence>
<dbReference type="AlphaFoldDB" id="A0A803NPW0"/>
<keyword evidence="1" id="KW-0378">Hydrolase</keyword>
<dbReference type="GO" id="GO:0008233">
    <property type="term" value="F:peptidase activity"/>
    <property type="evidence" value="ECO:0007669"/>
    <property type="project" value="UniProtKB-KW"/>
</dbReference>
<dbReference type="OMA" id="FCERCIF"/>
<evidence type="ECO:0000259" key="2">
    <source>
        <dbReference type="PROSITE" id="PS50994"/>
    </source>
</evidence>
<reference evidence="3" key="2">
    <citation type="submission" date="2021-03" db="UniProtKB">
        <authorList>
            <consortium name="EnsemblPlants"/>
        </authorList>
    </citation>
    <scope>IDENTIFICATION</scope>
</reference>
<feature type="domain" description="Integrase catalytic" evidence="2">
    <location>
        <begin position="195"/>
        <end position="289"/>
    </location>
</feature>
<dbReference type="GO" id="GO:0003676">
    <property type="term" value="F:nucleic acid binding"/>
    <property type="evidence" value="ECO:0007669"/>
    <property type="project" value="InterPro"/>
</dbReference>
<keyword evidence="1" id="KW-0645">Protease</keyword>
<dbReference type="Pfam" id="PF13976">
    <property type="entry name" value="gag_pre-integrs"/>
    <property type="match status" value="1"/>
</dbReference>
<dbReference type="InterPro" id="IPR054722">
    <property type="entry name" value="PolX-like_BBD"/>
</dbReference>
<dbReference type="SUPFAM" id="SSF53098">
    <property type="entry name" value="Ribonuclease H-like"/>
    <property type="match status" value="1"/>
</dbReference>
<evidence type="ECO:0000256" key="1">
    <source>
        <dbReference type="ARBA" id="ARBA00022670"/>
    </source>
</evidence>
<dbReference type="EMBL" id="UZAU01000018">
    <property type="status" value="NOT_ANNOTATED_CDS"/>
    <property type="molecule type" value="Genomic_DNA"/>
</dbReference>
<protein>
    <recommendedName>
        <fullName evidence="2">Integrase catalytic domain-containing protein</fullName>
    </recommendedName>
</protein>
<evidence type="ECO:0000313" key="4">
    <source>
        <dbReference type="Proteomes" id="UP000596661"/>
    </source>
</evidence>
<proteinExistence type="predicted"/>
<accession>A0A803NPW0</accession>
<dbReference type="PANTHER" id="PTHR42648:SF28">
    <property type="entry name" value="TRANSPOSON-ENCODED PROTEIN WITH RIBONUCLEASE H-LIKE AND RETROVIRUS ZINC FINGER-LIKE DOMAINS"/>
    <property type="match status" value="1"/>
</dbReference>
<dbReference type="InterPro" id="IPR025724">
    <property type="entry name" value="GAG-pre-integrase_dom"/>
</dbReference>
<dbReference type="PANTHER" id="PTHR42648">
    <property type="entry name" value="TRANSPOSASE, PUTATIVE-RELATED"/>
    <property type="match status" value="1"/>
</dbReference>
<keyword evidence="4" id="KW-1185">Reference proteome</keyword>
<dbReference type="InterPro" id="IPR012337">
    <property type="entry name" value="RNaseH-like_sf"/>
</dbReference>
<sequence>KFSFSTKKHLVVKLGATTNIMFLCRVARVTESQMMPKRSIYVGDGKSVNVEAIGHFRLLLSTGYYLDLIDTFVVPSFRRNLVSVSCLDKLGYCCSFGNNYFSLSINSNTVGTGSLMVYDNLYLLDTVASYNETLNVESRGTKRKMDNEKSSSLWHKRLGHISRNRVERLVSDGILDSIDFSDFDVCIECIKGKQTKTKKLGAKRAIDVLELIHTDICGPFPTPSWNGQRYFVSFIDDYSRYAYLFLLHEKSQVLDMFKSFKAEVENQLSKRIKQVRSDRGGEYYGRYDG</sequence>
<dbReference type="GO" id="GO:0015074">
    <property type="term" value="P:DNA integration"/>
    <property type="evidence" value="ECO:0007669"/>
    <property type="project" value="InterPro"/>
</dbReference>
<dbReference type="Proteomes" id="UP000596661">
    <property type="component" value="Chromosome 1"/>
</dbReference>
<dbReference type="InterPro" id="IPR001584">
    <property type="entry name" value="Integrase_cat-core"/>
</dbReference>
<dbReference type="Pfam" id="PF00665">
    <property type="entry name" value="rve"/>
    <property type="match status" value="1"/>
</dbReference>
<dbReference type="Pfam" id="PF22936">
    <property type="entry name" value="Pol_BBD"/>
    <property type="match status" value="1"/>
</dbReference>
<dbReference type="GO" id="GO:0006508">
    <property type="term" value="P:proteolysis"/>
    <property type="evidence" value="ECO:0007669"/>
    <property type="project" value="UniProtKB-KW"/>
</dbReference>
<dbReference type="Gramene" id="evm.model.01.603">
    <property type="protein sequence ID" value="cds.evm.model.01.603"/>
    <property type="gene ID" value="evm.TU.01.603"/>
</dbReference>
<dbReference type="InterPro" id="IPR036397">
    <property type="entry name" value="RNaseH_sf"/>
</dbReference>
<dbReference type="EnsemblPlants" id="evm.model.01.603">
    <property type="protein sequence ID" value="cds.evm.model.01.603"/>
    <property type="gene ID" value="evm.TU.01.603"/>
</dbReference>
<reference evidence="3" key="1">
    <citation type="submission" date="2018-11" db="EMBL/GenBank/DDBJ databases">
        <authorList>
            <person name="Grassa J C."/>
        </authorList>
    </citation>
    <scope>NUCLEOTIDE SEQUENCE [LARGE SCALE GENOMIC DNA]</scope>
</reference>
<dbReference type="PROSITE" id="PS50994">
    <property type="entry name" value="INTEGRASE"/>
    <property type="match status" value="1"/>
</dbReference>
<name>A0A803NPW0_CANSA</name>